<accession>A0A4R4E3G5</accession>
<dbReference type="InterPro" id="IPR050237">
    <property type="entry name" value="ATP-dep_AMP-bd_enzyme"/>
</dbReference>
<dbReference type="PANTHER" id="PTHR43767:SF9">
    <property type="entry name" value="LONG-CHAIN-FATTY-ACID--COA LIGASE"/>
    <property type="match status" value="1"/>
</dbReference>
<feature type="domain" description="AMP-binding enzyme C-terminal" evidence="4">
    <location>
        <begin position="468"/>
        <end position="543"/>
    </location>
</feature>
<dbReference type="Proteomes" id="UP000295418">
    <property type="component" value="Unassembled WGS sequence"/>
</dbReference>
<dbReference type="NCBIfam" id="NF004837">
    <property type="entry name" value="PRK06187.1"/>
    <property type="match status" value="1"/>
</dbReference>
<dbReference type="Gene3D" id="3.40.50.980">
    <property type="match status" value="2"/>
</dbReference>
<dbReference type="Gene3D" id="2.30.38.10">
    <property type="entry name" value="Luciferase, Domain 3"/>
    <property type="match status" value="1"/>
</dbReference>
<comment type="caution">
    <text evidence="5">The sequence shown here is derived from an EMBL/GenBank/DDBJ whole genome shotgun (WGS) entry which is preliminary data.</text>
</comment>
<dbReference type="PROSITE" id="PS00455">
    <property type="entry name" value="AMP_BINDING"/>
    <property type="match status" value="1"/>
</dbReference>
<gene>
    <name evidence="5" type="ORF">E0485_21520</name>
</gene>
<dbReference type="EMBL" id="SKFG01000034">
    <property type="protein sequence ID" value="TCZ73200.1"/>
    <property type="molecule type" value="Genomic_DNA"/>
</dbReference>
<keyword evidence="2 5" id="KW-0436">Ligase</keyword>
<dbReference type="InterPro" id="IPR000873">
    <property type="entry name" value="AMP-dep_synth/lig_dom"/>
</dbReference>
<dbReference type="OrthoDB" id="9757771at2"/>
<evidence type="ECO:0000256" key="2">
    <source>
        <dbReference type="ARBA" id="ARBA00022598"/>
    </source>
</evidence>
<dbReference type="InterPro" id="IPR020845">
    <property type="entry name" value="AMP-binding_CS"/>
</dbReference>
<dbReference type="FunFam" id="3.40.50.12780:FF:000003">
    <property type="entry name" value="Long-chain-fatty-acid--CoA ligase FadD"/>
    <property type="match status" value="1"/>
</dbReference>
<dbReference type="AlphaFoldDB" id="A0A4R4E3G5"/>
<dbReference type="FunFam" id="3.30.300.30:FF:000008">
    <property type="entry name" value="2,3-dihydroxybenzoate-AMP ligase"/>
    <property type="match status" value="1"/>
</dbReference>
<dbReference type="PANTHER" id="PTHR43767">
    <property type="entry name" value="LONG-CHAIN-FATTY-ACID--COA LIGASE"/>
    <property type="match status" value="1"/>
</dbReference>
<protein>
    <submittedName>
        <fullName evidence="5">Long-chain fatty acid--CoA ligase</fullName>
    </submittedName>
</protein>
<dbReference type="Pfam" id="PF13193">
    <property type="entry name" value="AMP-binding_C"/>
    <property type="match status" value="1"/>
</dbReference>
<dbReference type="Pfam" id="PF00501">
    <property type="entry name" value="AMP-binding"/>
    <property type="match status" value="1"/>
</dbReference>
<evidence type="ECO:0000259" key="4">
    <source>
        <dbReference type="Pfam" id="PF13193"/>
    </source>
</evidence>
<organism evidence="5 6">
    <name type="scientific">Paenibacillus albiflavus</name>
    <dbReference type="NCBI Taxonomy" id="2545760"/>
    <lineage>
        <taxon>Bacteria</taxon>
        <taxon>Bacillati</taxon>
        <taxon>Bacillota</taxon>
        <taxon>Bacilli</taxon>
        <taxon>Bacillales</taxon>
        <taxon>Paenibacillaceae</taxon>
        <taxon>Paenibacillus</taxon>
    </lineage>
</organism>
<proteinExistence type="inferred from homology"/>
<keyword evidence="6" id="KW-1185">Reference proteome</keyword>
<evidence type="ECO:0000313" key="6">
    <source>
        <dbReference type="Proteomes" id="UP000295418"/>
    </source>
</evidence>
<dbReference type="Gene3D" id="3.30.300.30">
    <property type="match status" value="1"/>
</dbReference>
<dbReference type="GO" id="GO:0016877">
    <property type="term" value="F:ligase activity, forming carbon-sulfur bonds"/>
    <property type="evidence" value="ECO:0007669"/>
    <property type="project" value="UniProtKB-ARBA"/>
</dbReference>
<dbReference type="SUPFAM" id="SSF56801">
    <property type="entry name" value="Acetyl-CoA synthetase-like"/>
    <property type="match status" value="1"/>
</dbReference>
<dbReference type="InterPro" id="IPR025110">
    <property type="entry name" value="AMP-bd_C"/>
</dbReference>
<feature type="domain" description="AMP-dependent synthetase/ligase" evidence="3">
    <location>
        <begin position="32"/>
        <end position="418"/>
    </location>
</feature>
<evidence type="ECO:0000313" key="5">
    <source>
        <dbReference type="EMBL" id="TCZ73200.1"/>
    </source>
</evidence>
<dbReference type="CDD" id="cd05936">
    <property type="entry name" value="FC-FACS_FadD_like"/>
    <property type="match status" value="1"/>
</dbReference>
<dbReference type="InterPro" id="IPR045851">
    <property type="entry name" value="AMP-bd_C_sf"/>
</dbReference>
<reference evidence="5 6" key="1">
    <citation type="submission" date="2019-03" db="EMBL/GenBank/DDBJ databases">
        <authorList>
            <person name="Kim M.K.M."/>
        </authorList>
    </citation>
    <scope>NUCLEOTIDE SEQUENCE [LARGE SCALE GENOMIC DNA]</scope>
    <source>
        <strain evidence="5 6">18JY21-1</strain>
    </source>
</reference>
<evidence type="ECO:0000256" key="1">
    <source>
        <dbReference type="ARBA" id="ARBA00006432"/>
    </source>
</evidence>
<dbReference type="RefSeq" id="WP_132420124.1">
    <property type="nucleotide sequence ID" value="NZ_SKFG01000034.1"/>
</dbReference>
<name>A0A4R4E3G5_9BACL</name>
<evidence type="ECO:0000259" key="3">
    <source>
        <dbReference type="Pfam" id="PF00501"/>
    </source>
</evidence>
<sequence length="560" mass="62802">MHTERRWLKHYPAQVASSYEYPNDNMAHYLVQSAHKYPNKDAIYFMGKTMTYAQLLDASYRFAHVLQGLGINKGDRIALMLPNCPQAVISYYGALHIGAVVVQTNPMYTERELEYQLMDSGAETIVTLDQLHHKVIKVQSKTRIKHLLVTSIKDYLPFPINLLYPIKAKKEGSDLSVTYNSSVISYKKALHAASNQPLFVKIDAKNDLALLQYTGGTTGLSKGVMLTHHNMNANTIQIVKWVYKLKEAEEVFIGVLPTFHVFGMTVFMNQAVMTAGLMVLIPKFDAEAILKAISKQKGTLFPGAPTMYIGLINHPRIKEYDLSSIKACVSGAAALPLEVQEKFEELTGGKLIEGYGLTECSPVTHVNPIWEERRNGTIGIPLPDTDAKVVDSDTGEEMPVGQIGELVIRGPQVMIGYWNRADETAKTLRDGWLYTGDMATMDEDGYFTIVDRKKDMIIAGGFNIYPREVEEVLYQHPAVKEVVIVGIPDAYRGETVKAYIVLREGAAVTDKELNAWCRERLAAFKVPRSYEFRDSLPKTLVGKVLRRKLLEEELQKSQSS</sequence>
<comment type="similarity">
    <text evidence="1">Belongs to the ATP-dependent AMP-binding enzyme family.</text>
</comment>